<evidence type="ECO:0000256" key="2">
    <source>
        <dbReference type="ARBA" id="ARBA00022737"/>
    </source>
</evidence>
<keyword evidence="2" id="KW-0677">Repeat</keyword>
<feature type="repeat" description="PPR" evidence="3">
    <location>
        <begin position="446"/>
        <end position="480"/>
    </location>
</feature>
<comment type="caution">
    <text evidence="5">The sequence shown here is derived from an EMBL/GenBank/DDBJ whole genome shotgun (WGS) entry which is preliminary data.</text>
</comment>
<organism evidence="5 6">
    <name type="scientific">Cinchona calisaya</name>
    <dbReference type="NCBI Taxonomy" id="153742"/>
    <lineage>
        <taxon>Eukaryota</taxon>
        <taxon>Viridiplantae</taxon>
        <taxon>Streptophyta</taxon>
        <taxon>Embryophyta</taxon>
        <taxon>Tracheophyta</taxon>
        <taxon>Spermatophyta</taxon>
        <taxon>Magnoliopsida</taxon>
        <taxon>eudicotyledons</taxon>
        <taxon>Gunneridae</taxon>
        <taxon>Pentapetalae</taxon>
        <taxon>asterids</taxon>
        <taxon>lamiids</taxon>
        <taxon>Gentianales</taxon>
        <taxon>Rubiaceae</taxon>
        <taxon>Cinchonoideae</taxon>
        <taxon>Cinchoneae</taxon>
        <taxon>Cinchona</taxon>
    </lineage>
</organism>
<dbReference type="SUPFAM" id="SSF81901">
    <property type="entry name" value="HCP-like"/>
    <property type="match status" value="1"/>
</dbReference>
<feature type="repeat" description="PPR" evidence="3">
    <location>
        <begin position="310"/>
        <end position="344"/>
    </location>
</feature>
<feature type="repeat" description="PPR" evidence="3">
    <location>
        <begin position="482"/>
        <end position="516"/>
    </location>
</feature>
<feature type="repeat" description="PPR" evidence="3">
    <location>
        <begin position="107"/>
        <end position="137"/>
    </location>
</feature>
<dbReference type="Pfam" id="PF01535">
    <property type="entry name" value="PPR"/>
    <property type="match status" value="7"/>
</dbReference>
<evidence type="ECO:0000256" key="3">
    <source>
        <dbReference type="PROSITE-ProRule" id="PRU00708"/>
    </source>
</evidence>
<dbReference type="PANTHER" id="PTHR47926">
    <property type="entry name" value="PENTATRICOPEPTIDE REPEAT-CONTAINING PROTEIN"/>
    <property type="match status" value="1"/>
</dbReference>
<feature type="repeat" description="PPR" evidence="3">
    <location>
        <begin position="583"/>
        <end position="618"/>
    </location>
</feature>
<gene>
    <name evidence="5" type="ORF">ACH5RR_035178</name>
</gene>
<dbReference type="NCBIfam" id="TIGR00756">
    <property type="entry name" value="PPR"/>
    <property type="match status" value="9"/>
</dbReference>
<name>A0ABD2YHI6_9GENT</name>
<dbReference type="InterPro" id="IPR046960">
    <property type="entry name" value="PPR_At4g14850-like_plant"/>
</dbReference>
<dbReference type="Pfam" id="PF13041">
    <property type="entry name" value="PPR_2"/>
    <property type="match status" value="5"/>
</dbReference>
<dbReference type="PROSITE" id="PS51375">
    <property type="entry name" value="PPR"/>
    <property type="match status" value="9"/>
</dbReference>
<evidence type="ECO:0000256" key="1">
    <source>
        <dbReference type="ARBA" id="ARBA00006643"/>
    </source>
</evidence>
<dbReference type="InterPro" id="IPR032867">
    <property type="entry name" value="DYW_dom"/>
</dbReference>
<dbReference type="Pfam" id="PF14432">
    <property type="entry name" value="DYW_deaminase"/>
    <property type="match status" value="1"/>
</dbReference>
<dbReference type="FunFam" id="1.25.40.10:FF:000380">
    <property type="entry name" value="Pentatricopeptide repeat-containing protein, chloroplastic"/>
    <property type="match status" value="1"/>
</dbReference>
<dbReference type="EMBL" id="JBJUIK010000014">
    <property type="protein sequence ID" value="KAL3505337.1"/>
    <property type="molecule type" value="Genomic_DNA"/>
</dbReference>
<dbReference type="InterPro" id="IPR002885">
    <property type="entry name" value="PPR_rpt"/>
</dbReference>
<evidence type="ECO:0000259" key="4">
    <source>
        <dbReference type="Pfam" id="PF14432"/>
    </source>
</evidence>
<feature type="domain" description="DYW" evidence="4">
    <location>
        <begin position="806"/>
        <end position="887"/>
    </location>
</feature>
<dbReference type="InterPro" id="IPR011990">
    <property type="entry name" value="TPR-like_helical_dom_sf"/>
</dbReference>
<evidence type="ECO:0000313" key="5">
    <source>
        <dbReference type="EMBL" id="KAL3505337.1"/>
    </source>
</evidence>
<accession>A0ABD2YHI6</accession>
<proteinExistence type="inferred from homology"/>
<evidence type="ECO:0000313" key="6">
    <source>
        <dbReference type="Proteomes" id="UP001630127"/>
    </source>
</evidence>
<sequence length="887" mass="100481">MESVILPRKTITPKFPEFSQKPIKPKLPFKNAPRNTNPTITDAHLNYLCKNGRLSEAIASLDSIAQCGSMVSPKTFSHLIQSCVDSQSIHLGRKLHYHMKCLIKELDPFTETKLIGMYAKCGYLEDAYKVFDEMPERNLYAWSAMIGACSRERKWGDVVELFYLMMMEDGIVPDEFLLPKILQACGNGADVETGRLIHGIVIKCRMDLEIRVSNAILAVYAKCGFLDLARRFFDCMGLRDTVSWNSIITGYCQKGEIEVVWKLFRLMREEGIEPGLVTWNILISSFSQLGKYDVVMEMMKEMGNYGTVPDVFTWTCIISGFSQSNGKSKAWKFFEKMLLAGVQPNEVTLVSLLSMCASLKDLKKGRELHAWAVKARFGENVLVGNSLVDMYSKCAKLEAARQVFDMLLTRDVYTWNSMIAGYCQAGYCGKAHDLFMRIQESDVLPNVITWNAMITGYMQNGDEDQAMDLFQKMEKVGRIKQDTASWNSLIAGYLQNGHRDKALGIFRQMQSLHVKPNSFTILSILPACANLIAAKKVKEILCCVLRRNLDRELSVANSLIDTFAKSGNIMYSRTIFDSLLAKDIITWNTLIAGYVMHGRSVDAIELFEHMMRNLEFKPNRGTFVSVILAYGLAKMVGEGKHMFSRMVEEYNISPCLDHCTAMVNLFGRSGKLEEAIEFINNMIIEPNSSIWSALLTASCVHGNMELAVYAGEQLLELEPENGLTNRLVLQLYALCGIPRDSLKVKKIRKMKDPKKFLGWSWIEDKNTVQCFVSGSYSQQKYEVMHSWTKCIGLKSKRADFSNRLPVEEEEREESSGFHSEKLAFAFALSKSSGLAQIMRVVKNMRMCKGCHETAKCISDTFGCEIYLSDSKCLHHFKNGRCSCNDYW</sequence>
<dbReference type="FunFam" id="1.25.40.10:FF:000393">
    <property type="entry name" value="Pentatricopeptide repeat-containing protein At1g20230"/>
    <property type="match status" value="1"/>
</dbReference>
<dbReference type="Gene3D" id="1.25.40.10">
    <property type="entry name" value="Tetratricopeptide repeat domain"/>
    <property type="match status" value="6"/>
</dbReference>
<dbReference type="FunFam" id="1.25.40.10:FF:000090">
    <property type="entry name" value="Pentatricopeptide repeat-containing protein, chloroplastic"/>
    <property type="match status" value="1"/>
</dbReference>
<dbReference type="Proteomes" id="UP001630127">
    <property type="component" value="Unassembled WGS sequence"/>
</dbReference>
<keyword evidence="6" id="KW-1185">Reference proteome</keyword>
<reference evidence="5 6" key="1">
    <citation type="submission" date="2024-11" db="EMBL/GenBank/DDBJ databases">
        <title>A near-complete genome assembly of Cinchona calisaya.</title>
        <authorList>
            <person name="Lian D.C."/>
            <person name="Zhao X.W."/>
            <person name="Wei L."/>
        </authorList>
    </citation>
    <scope>NUCLEOTIDE SEQUENCE [LARGE SCALE GENOMIC DNA]</scope>
    <source>
        <tissue evidence="5">Nenye</tissue>
    </source>
</reference>
<feature type="repeat" description="PPR" evidence="3">
    <location>
        <begin position="240"/>
        <end position="274"/>
    </location>
</feature>
<feature type="repeat" description="PPR" evidence="3">
    <location>
        <begin position="138"/>
        <end position="173"/>
    </location>
</feature>
<protein>
    <recommendedName>
        <fullName evidence="4">DYW domain-containing protein</fullName>
    </recommendedName>
</protein>
<dbReference type="AlphaFoldDB" id="A0ABD2YHI6"/>
<feature type="repeat" description="PPR" evidence="3">
    <location>
        <begin position="411"/>
        <end position="445"/>
    </location>
</feature>
<comment type="similarity">
    <text evidence="1">Belongs to the PPR family. PCMP-H subfamily.</text>
</comment>
<feature type="repeat" description="PPR" evidence="3">
    <location>
        <begin position="275"/>
        <end position="309"/>
    </location>
</feature>